<dbReference type="AlphaFoldDB" id="A0A2G1QQ13"/>
<dbReference type="RefSeq" id="WP_099305536.1">
    <property type="nucleotide sequence ID" value="NZ_PDVP01000003.1"/>
</dbReference>
<evidence type="ECO:0000313" key="2">
    <source>
        <dbReference type="EMBL" id="PHP67550.1"/>
    </source>
</evidence>
<organism evidence="2 3">
    <name type="scientific">Zhengella mangrovi</name>
    <dbReference type="NCBI Taxonomy" id="1982044"/>
    <lineage>
        <taxon>Bacteria</taxon>
        <taxon>Pseudomonadati</taxon>
        <taxon>Pseudomonadota</taxon>
        <taxon>Alphaproteobacteria</taxon>
        <taxon>Hyphomicrobiales</taxon>
        <taxon>Notoacmeibacteraceae</taxon>
        <taxon>Zhengella</taxon>
    </lineage>
</organism>
<proteinExistence type="predicted"/>
<keyword evidence="1" id="KW-0472">Membrane</keyword>
<feature type="transmembrane region" description="Helical" evidence="1">
    <location>
        <begin position="39"/>
        <end position="59"/>
    </location>
</feature>
<dbReference type="PANTHER" id="PTHR38602:SF1">
    <property type="entry name" value="INNER MEMBRANE PROTEIN"/>
    <property type="match status" value="1"/>
</dbReference>
<name>A0A2G1QQ13_9HYPH</name>
<evidence type="ECO:0008006" key="4">
    <source>
        <dbReference type="Google" id="ProtNLM"/>
    </source>
</evidence>
<dbReference type="EMBL" id="PDVP01000003">
    <property type="protein sequence ID" value="PHP67550.1"/>
    <property type="molecule type" value="Genomic_DNA"/>
</dbReference>
<keyword evidence="3" id="KW-1185">Reference proteome</keyword>
<dbReference type="Proteomes" id="UP000221168">
    <property type="component" value="Unassembled WGS sequence"/>
</dbReference>
<accession>A0A2G1QQ13</accession>
<dbReference type="InterPro" id="IPR019201">
    <property type="entry name" value="DUF2065"/>
</dbReference>
<evidence type="ECO:0000256" key="1">
    <source>
        <dbReference type="SAM" id="Phobius"/>
    </source>
</evidence>
<protein>
    <recommendedName>
        <fullName evidence="4">DUF2065 domain-containing protein</fullName>
    </recommendedName>
</protein>
<reference evidence="2 3" key="1">
    <citation type="submission" date="2017-10" db="EMBL/GenBank/DDBJ databases">
        <title>Sedimentibacterium mangrovi gen. nov., sp. nov., a novel member of family Phyllobacteriacea isolated from mangrove sediment.</title>
        <authorList>
            <person name="Liao H."/>
            <person name="Tian Y."/>
        </authorList>
    </citation>
    <scope>NUCLEOTIDE SEQUENCE [LARGE SCALE GENOMIC DNA]</scope>
    <source>
        <strain evidence="2 3">X9-2-2</strain>
    </source>
</reference>
<evidence type="ECO:0000313" key="3">
    <source>
        <dbReference type="Proteomes" id="UP000221168"/>
    </source>
</evidence>
<sequence length="61" mass="6540">MNDFLTALGLLLVFEGVLYGGFPTLVRRMAEHLRIMPDSALRISGLVAAAAGVALVWLVRG</sequence>
<keyword evidence="1" id="KW-0812">Transmembrane</keyword>
<keyword evidence="1" id="KW-1133">Transmembrane helix</keyword>
<comment type="caution">
    <text evidence="2">The sequence shown here is derived from an EMBL/GenBank/DDBJ whole genome shotgun (WGS) entry which is preliminary data.</text>
</comment>
<dbReference type="PANTHER" id="PTHR38602">
    <property type="entry name" value="INNER MEMBRANE PROTEIN-RELATED"/>
    <property type="match status" value="1"/>
</dbReference>
<dbReference type="Pfam" id="PF09838">
    <property type="entry name" value="DUF2065"/>
    <property type="match status" value="1"/>
</dbReference>
<gene>
    <name evidence="2" type="ORF">CSC94_07540</name>
</gene>
<dbReference type="OrthoDB" id="9815199at2"/>